<dbReference type="AlphaFoldDB" id="A0A9P1BK36"/>
<feature type="region of interest" description="Disordered" evidence="1">
    <location>
        <begin position="32"/>
        <end position="122"/>
    </location>
</feature>
<evidence type="ECO:0000313" key="4">
    <source>
        <dbReference type="Proteomes" id="UP001152797"/>
    </source>
</evidence>
<proteinExistence type="predicted"/>
<evidence type="ECO:0000313" key="2">
    <source>
        <dbReference type="EMBL" id="CAI3974836.1"/>
    </source>
</evidence>
<protein>
    <submittedName>
        <fullName evidence="2">Uncharacterized protein</fullName>
    </submittedName>
</protein>
<dbReference type="EMBL" id="CAMXCT030000161">
    <property type="protein sequence ID" value="CAL4762148.1"/>
    <property type="molecule type" value="Genomic_DNA"/>
</dbReference>
<reference evidence="3" key="2">
    <citation type="submission" date="2024-04" db="EMBL/GenBank/DDBJ databases">
        <authorList>
            <person name="Chen Y."/>
            <person name="Shah S."/>
            <person name="Dougan E. K."/>
            <person name="Thang M."/>
            <person name="Chan C."/>
        </authorList>
    </citation>
    <scope>NUCLEOTIDE SEQUENCE [LARGE SCALE GENOMIC DNA]</scope>
</reference>
<comment type="caution">
    <text evidence="2">The sequence shown here is derived from an EMBL/GenBank/DDBJ whole genome shotgun (WGS) entry which is preliminary data.</text>
</comment>
<keyword evidence="4" id="KW-1185">Reference proteome</keyword>
<organism evidence="2">
    <name type="scientific">Cladocopium goreaui</name>
    <dbReference type="NCBI Taxonomy" id="2562237"/>
    <lineage>
        <taxon>Eukaryota</taxon>
        <taxon>Sar</taxon>
        <taxon>Alveolata</taxon>
        <taxon>Dinophyceae</taxon>
        <taxon>Suessiales</taxon>
        <taxon>Symbiodiniaceae</taxon>
        <taxon>Cladocopium</taxon>
    </lineage>
</organism>
<gene>
    <name evidence="2" type="ORF">C1SCF055_LOCUS3205</name>
</gene>
<name>A0A9P1BK36_9DINO</name>
<dbReference type="Proteomes" id="UP001152797">
    <property type="component" value="Unassembled WGS sequence"/>
</dbReference>
<evidence type="ECO:0000256" key="1">
    <source>
        <dbReference type="SAM" id="MobiDB-lite"/>
    </source>
</evidence>
<accession>A0A9P1BK36</accession>
<reference evidence="2" key="1">
    <citation type="submission" date="2022-10" db="EMBL/GenBank/DDBJ databases">
        <authorList>
            <person name="Chen Y."/>
            <person name="Dougan E. K."/>
            <person name="Chan C."/>
            <person name="Rhodes N."/>
            <person name="Thang M."/>
        </authorList>
    </citation>
    <scope>NUCLEOTIDE SEQUENCE</scope>
</reference>
<evidence type="ECO:0000313" key="3">
    <source>
        <dbReference type="EMBL" id="CAL1128211.1"/>
    </source>
</evidence>
<dbReference type="EMBL" id="CAMXCT020000161">
    <property type="protein sequence ID" value="CAL1128211.1"/>
    <property type="molecule type" value="Genomic_DNA"/>
</dbReference>
<feature type="compositionally biased region" description="Basic and acidic residues" evidence="1">
    <location>
        <begin position="106"/>
        <end position="116"/>
    </location>
</feature>
<sequence>MATPRSRSPRREAVGGFFSAASAAWSAATNALKSKVQGKKSETDETETLTARESLPKNEGGEPQFLSIEHRQVEAQAAEDEAKDAAPEDEKGDADATDATDANDANDAKGEKDWPWRHGRGC</sequence>
<dbReference type="EMBL" id="CAMXCT010000161">
    <property type="protein sequence ID" value="CAI3974836.1"/>
    <property type="molecule type" value="Genomic_DNA"/>
</dbReference>